<keyword evidence="1" id="KW-0677">Repeat</keyword>
<dbReference type="FunFam" id="1.10.238.10:FF:000001">
    <property type="entry name" value="Calmodulin 1"/>
    <property type="match status" value="1"/>
</dbReference>
<protein>
    <recommendedName>
        <fullName evidence="3">EF-hand domain-containing protein</fullName>
    </recommendedName>
</protein>
<dbReference type="InterPro" id="IPR050145">
    <property type="entry name" value="Centrin_CML-like"/>
</dbReference>
<keyword evidence="2" id="KW-0106">Calcium</keyword>
<feature type="non-terminal residue" evidence="4">
    <location>
        <position position="1"/>
    </location>
</feature>
<proteinExistence type="predicted"/>
<dbReference type="PANTHER" id="PTHR23050">
    <property type="entry name" value="CALCIUM BINDING PROTEIN"/>
    <property type="match status" value="1"/>
</dbReference>
<feature type="domain" description="EF-hand" evidence="3">
    <location>
        <begin position="65"/>
        <end position="100"/>
    </location>
</feature>
<dbReference type="InterPro" id="IPR002048">
    <property type="entry name" value="EF_hand_dom"/>
</dbReference>
<keyword evidence="5" id="KW-1185">Reference proteome</keyword>
<dbReference type="SMART" id="SM00054">
    <property type="entry name" value="EFh"/>
    <property type="match status" value="3"/>
</dbReference>
<feature type="domain" description="EF-hand" evidence="3">
    <location>
        <begin position="101"/>
        <end position="136"/>
    </location>
</feature>
<dbReference type="InterPro" id="IPR018247">
    <property type="entry name" value="EF_Hand_1_Ca_BS"/>
</dbReference>
<dbReference type="AlphaFoldDB" id="A0A564Y2F1"/>
<dbReference type="InterPro" id="IPR011992">
    <property type="entry name" value="EF-hand-dom_pair"/>
</dbReference>
<evidence type="ECO:0000256" key="2">
    <source>
        <dbReference type="ARBA" id="ARBA00022837"/>
    </source>
</evidence>
<name>A0A564Y2F1_HYMDI</name>
<dbReference type="CDD" id="cd00051">
    <property type="entry name" value="EFh"/>
    <property type="match status" value="1"/>
</dbReference>
<dbReference type="SUPFAM" id="SSF47473">
    <property type="entry name" value="EF-hand"/>
    <property type="match status" value="1"/>
</dbReference>
<gene>
    <name evidence="4" type="ORF">WMSIL1_LOCUS2091</name>
</gene>
<sequence length="138" mass="15711">EKSEGGSISFDESADAFAAIGHADDYRIIKTLFQEADKKGDEIIDYKELVSLMAIPYEDLNENRYQTEIYREAFNRFDVNNDGVIDSGDLKALMGDIGNELRESEIFDMIQEADKNGDGVVDYDEFVELFESPNDRFI</sequence>
<accession>A0A564Y2F1</accession>
<dbReference type="GO" id="GO:0005509">
    <property type="term" value="F:calcium ion binding"/>
    <property type="evidence" value="ECO:0007669"/>
    <property type="project" value="InterPro"/>
</dbReference>
<dbReference type="Gene3D" id="1.10.238.10">
    <property type="entry name" value="EF-hand"/>
    <property type="match status" value="2"/>
</dbReference>
<dbReference type="Proteomes" id="UP000321570">
    <property type="component" value="Unassembled WGS sequence"/>
</dbReference>
<evidence type="ECO:0000313" key="4">
    <source>
        <dbReference type="EMBL" id="VUZ41410.1"/>
    </source>
</evidence>
<dbReference type="PROSITE" id="PS00018">
    <property type="entry name" value="EF_HAND_1"/>
    <property type="match status" value="2"/>
</dbReference>
<dbReference type="EMBL" id="CABIJS010000055">
    <property type="protein sequence ID" value="VUZ41410.1"/>
    <property type="molecule type" value="Genomic_DNA"/>
</dbReference>
<evidence type="ECO:0000313" key="5">
    <source>
        <dbReference type="Proteomes" id="UP000321570"/>
    </source>
</evidence>
<feature type="domain" description="EF-hand" evidence="3">
    <location>
        <begin position="24"/>
        <end position="59"/>
    </location>
</feature>
<dbReference type="PROSITE" id="PS50222">
    <property type="entry name" value="EF_HAND_2"/>
    <property type="match status" value="3"/>
</dbReference>
<dbReference type="Pfam" id="PF13499">
    <property type="entry name" value="EF-hand_7"/>
    <property type="match status" value="1"/>
</dbReference>
<reference evidence="4 5" key="1">
    <citation type="submission" date="2019-07" db="EMBL/GenBank/DDBJ databases">
        <authorList>
            <person name="Jastrzebski P J."/>
            <person name="Paukszto L."/>
            <person name="Jastrzebski P J."/>
        </authorList>
    </citation>
    <scope>NUCLEOTIDE SEQUENCE [LARGE SCALE GENOMIC DNA]</scope>
    <source>
        <strain evidence="4 5">WMS-il1</strain>
    </source>
</reference>
<organism evidence="4 5">
    <name type="scientific">Hymenolepis diminuta</name>
    <name type="common">Rat tapeworm</name>
    <dbReference type="NCBI Taxonomy" id="6216"/>
    <lineage>
        <taxon>Eukaryota</taxon>
        <taxon>Metazoa</taxon>
        <taxon>Spiralia</taxon>
        <taxon>Lophotrochozoa</taxon>
        <taxon>Platyhelminthes</taxon>
        <taxon>Cestoda</taxon>
        <taxon>Eucestoda</taxon>
        <taxon>Cyclophyllidea</taxon>
        <taxon>Hymenolepididae</taxon>
        <taxon>Hymenolepis</taxon>
    </lineage>
</organism>
<evidence type="ECO:0000256" key="1">
    <source>
        <dbReference type="ARBA" id="ARBA00022737"/>
    </source>
</evidence>
<evidence type="ECO:0000259" key="3">
    <source>
        <dbReference type="PROSITE" id="PS50222"/>
    </source>
</evidence>